<name>A0A545T6G7_9GAMM</name>
<feature type="domain" description="Thioredoxin" evidence="1">
    <location>
        <begin position="9"/>
        <end position="165"/>
    </location>
</feature>
<dbReference type="Proteomes" id="UP000317839">
    <property type="component" value="Unassembled WGS sequence"/>
</dbReference>
<dbReference type="InterPro" id="IPR047262">
    <property type="entry name" value="PRX-like1"/>
</dbReference>
<dbReference type="InterPro" id="IPR000866">
    <property type="entry name" value="AhpC/TSA"/>
</dbReference>
<proteinExistence type="predicted"/>
<comment type="caution">
    <text evidence="2">The sequence shown here is derived from an EMBL/GenBank/DDBJ whole genome shotgun (WGS) entry which is preliminary data.</text>
</comment>
<dbReference type="Pfam" id="PF00578">
    <property type="entry name" value="AhpC-TSA"/>
    <property type="match status" value="1"/>
</dbReference>
<dbReference type="PROSITE" id="PS51352">
    <property type="entry name" value="THIOREDOXIN_2"/>
    <property type="match status" value="1"/>
</dbReference>
<dbReference type="OrthoDB" id="9809746at2"/>
<dbReference type="SUPFAM" id="SSF52833">
    <property type="entry name" value="Thioredoxin-like"/>
    <property type="match status" value="1"/>
</dbReference>
<dbReference type="PANTHER" id="PTHR43640">
    <property type="entry name" value="OS07G0260300 PROTEIN"/>
    <property type="match status" value="1"/>
</dbReference>
<organism evidence="2 3">
    <name type="scientific">Aliikangiella marina</name>
    <dbReference type="NCBI Taxonomy" id="1712262"/>
    <lineage>
        <taxon>Bacteria</taxon>
        <taxon>Pseudomonadati</taxon>
        <taxon>Pseudomonadota</taxon>
        <taxon>Gammaproteobacteria</taxon>
        <taxon>Oceanospirillales</taxon>
        <taxon>Pleioneaceae</taxon>
        <taxon>Aliikangiella</taxon>
    </lineage>
</organism>
<dbReference type="GO" id="GO:0016209">
    <property type="term" value="F:antioxidant activity"/>
    <property type="evidence" value="ECO:0007669"/>
    <property type="project" value="InterPro"/>
</dbReference>
<dbReference type="PANTHER" id="PTHR43640:SF1">
    <property type="entry name" value="THIOREDOXIN-DEPENDENT PEROXIREDOXIN"/>
    <property type="match status" value="1"/>
</dbReference>
<accession>A0A545T6G7</accession>
<dbReference type="AlphaFoldDB" id="A0A545T6G7"/>
<dbReference type="GO" id="GO:0016491">
    <property type="term" value="F:oxidoreductase activity"/>
    <property type="evidence" value="ECO:0007669"/>
    <property type="project" value="InterPro"/>
</dbReference>
<evidence type="ECO:0000259" key="1">
    <source>
        <dbReference type="PROSITE" id="PS51352"/>
    </source>
</evidence>
<reference evidence="2 3" key="1">
    <citation type="submission" date="2019-06" db="EMBL/GenBank/DDBJ databases">
        <title>Draft genome of Aliikangiella marina GYP-15.</title>
        <authorList>
            <person name="Wang G."/>
        </authorList>
    </citation>
    <scope>NUCLEOTIDE SEQUENCE [LARGE SCALE GENOMIC DNA]</scope>
    <source>
        <strain evidence="2 3">GYP-15</strain>
    </source>
</reference>
<dbReference type="EMBL" id="VIKR01000004">
    <property type="protein sequence ID" value="TQV72813.1"/>
    <property type="molecule type" value="Genomic_DNA"/>
</dbReference>
<protein>
    <submittedName>
        <fullName evidence="2">Thioredoxin family protein</fullName>
    </submittedName>
</protein>
<sequence length="184" mass="20344">MSLTPSNMLPLGTVAPDFKLLDPRDGQLKTLSELKGAQGTLIMFVCNHCPFVVHIESAMADLGREYADKAINFVAISANDVIAYPQDSPEKMAQKATELDYRFPYLYDESQETARAYQAACTPDFFLFDGELRCVYRGRFDGSTPGNGVAVTGSDIKAALNALESNQPIEQKQYPSMGCNIKWR</sequence>
<dbReference type="RefSeq" id="WP_142942924.1">
    <property type="nucleotide sequence ID" value="NZ_VIKR01000004.1"/>
</dbReference>
<gene>
    <name evidence="2" type="ORF">FLL45_15195</name>
</gene>
<dbReference type="Gene3D" id="3.40.30.10">
    <property type="entry name" value="Glutaredoxin"/>
    <property type="match status" value="1"/>
</dbReference>
<evidence type="ECO:0000313" key="3">
    <source>
        <dbReference type="Proteomes" id="UP000317839"/>
    </source>
</evidence>
<evidence type="ECO:0000313" key="2">
    <source>
        <dbReference type="EMBL" id="TQV72813.1"/>
    </source>
</evidence>
<keyword evidence="3" id="KW-1185">Reference proteome</keyword>
<dbReference type="InterPro" id="IPR013766">
    <property type="entry name" value="Thioredoxin_domain"/>
</dbReference>
<dbReference type="CDD" id="cd02969">
    <property type="entry name" value="PRX_like1"/>
    <property type="match status" value="1"/>
</dbReference>
<dbReference type="InterPro" id="IPR036249">
    <property type="entry name" value="Thioredoxin-like_sf"/>
</dbReference>